<dbReference type="InParanoid" id="A9V4Z3"/>
<dbReference type="InterPro" id="IPR000644">
    <property type="entry name" value="CBS_dom"/>
</dbReference>
<evidence type="ECO:0000256" key="1">
    <source>
        <dbReference type="ARBA" id="ARBA00022737"/>
    </source>
</evidence>
<dbReference type="KEGG" id="mbr:MONBRDRAFT_37974"/>
<feature type="domain" description="CBS" evidence="4">
    <location>
        <begin position="265"/>
        <end position="325"/>
    </location>
</feature>
<feature type="domain" description="CBS" evidence="4">
    <location>
        <begin position="193"/>
        <end position="250"/>
    </location>
</feature>
<dbReference type="STRING" id="81824.A9V4Z3"/>
<evidence type="ECO:0000256" key="3">
    <source>
        <dbReference type="PROSITE-ProRule" id="PRU00703"/>
    </source>
</evidence>
<dbReference type="InterPro" id="IPR050511">
    <property type="entry name" value="AMPK_gamma/SDS23_families"/>
</dbReference>
<keyword evidence="6" id="KW-1185">Reference proteome</keyword>
<dbReference type="RefSeq" id="XP_001747800.1">
    <property type="nucleotide sequence ID" value="XM_001747748.1"/>
</dbReference>
<evidence type="ECO:0000256" key="2">
    <source>
        <dbReference type="ARBA" id="ARBA00023122"/>
    </source>
</evidence>
<dbReference type="SMART" id="SM00116">
    <property type="entry name" value="CBS"/>
    <property type="match status" value="4"/>
</dbReference>
<dbReference type="eggNOG" id="KOG1764">
    <property type="taxonomic scope" value="Eukaryota"/>
</dbReference>
<dbReference type="Pfam" id="PF00571">
    <property type="entry name" value="CBS"/>
    <property type="match status" value="2"/>
</dbReference>
<dbReference type="OMA" id="IYEPPGY"/>
<dbReference type="PANTHER" id="PTHR13780">
    <property type="entry name" value="AMP-ACTIVATED PROTEIN KINASE, GAMMA REGULATORY SUBUNIT"/>
    <property type="match status" value="1"/>
</dbReference>
<dbReference type="EMBL" id="CH991559">
    <property type="protein sequence ID" value="EDQ87540.1"/>
    <property type="molecule type" value="Genomic_DNA"/>
</dbReference>
<name>A9V4Z3_MONBE</name>
<dbReference type="SUPFAM" id="SSF54631">
    <property type="entry name" value="CBS-domain pair"/>
    <property type="match status" value="2"/>
</dbReference>
<evidence type="ECO:0000259" key="4">
    <source>
        <dbReference type="PROSITE" id="PS51371"/>
    </source>
</evidence>
<dbReference type="Gene3D" id="3.10.580.10">
    <property type="entry name" value="CBS-domain"/>
    <property type="match status" value="2"/>
</dbReference>
<dbReference type="FunCoup" id="A9V4Z3">
    <property type="interactions" value="1288"/>
</dbReference>
<reference evidence="5 6" key="1">
    <citation type="journal article" date="2008" name="Nature">
        <title>The genome of the choanoflagellate Monosiga brevicollis and the origin of metazoans.</title>
        <authorList>
            <consortium name="JGI Sequencing"/>
            <person name="King N."/>
            <person name="Westbrook M.J."/>
            <person name="Young S.L."/>
            <person name="Kuo A."/>
            <person name="Abedin M."/>
            <person name="Chapman J."/>
            <person name="Fairclough S."/>
            <person name="Hellsten U."/>
            <person name="Isogai Y."/>
            <person name="Letunic I."/>
            <person name="Marr M."/>
            <person name="Pincus D."/>
            <person name="Putnam N."/>
            <person name="Rokas A."/>
            <person name="Wright K.J."/>
            <person name="Zuzow R."/>
            <person name="Dirks W."/>
            <person name="Good M."/>
            <person name="Goodstein D."/>
            <person name="Lemons D."/>
            <person name="Li W."/>
            <person name="Lyons J.B."/>
            <person name="Morris A."/>
            <person name="Nichols S."/>
            <person name="Richter D.J."/>
            <person name="Salamov A."/>
            <person name="Bork P."/>
            <person name="Lim W.A."/>
            <person name="Manning G."/>
            <person name="Miller W.T."/>
            <person name="McGinnis W."/>
            <person name="Shapiro H."/>
            <person name="Tjian R."/>
            <person name="Grigoriev I.V."/>
            <person name="Rokhsar D."/>
        </authorList>
    </citation>
    <scope>NUCLEOTIDE SEQUENCE [LARGE SCALE GENOMIC DNA]</scope>
    <source>
        <strain evidence="6">MX1 / ATCC 50154</strain>
    </source>
</reference>
<evidence type="ECO:0000313" key="6">
    <source>
        <dbReference type="Proteomes" id="UP000001357"/>
    </source>
</evidence>
<feature type="domain" description="CBS" evidence="4">
    <location>
        <begin position="25"/>
        <end position="90"/>
    </location>
</feature>
<organism evidence="5 6">
    <name type="scientific">Monosiga brevicollis</name>
    <name type="common">Choanoflagellate</name>
    <dbReference type="NCBI Taxonomy" id="81824"/>
    <lineage>
        <taxon>Eukaryota</taxon>
        <taxon>Choanoflagellata</taxon>
        <taxon>Craspedida</taxon>
        <taxon>Salpingoecidae</taxon>
        <taxon>Monosiga</taxon>
    </lineage>
</organism>
<dbReference type="Proteomes" id="UP000001357">
    <property type="component" value="Unassembled WGS sequence"/>
</dbReference>
<proteinExistence type="predicted"/>
<keyword evidence="2 3" id="KW-0129">CBS domain</keyword>
<dbReference type="PANTHER" id="PTHR13780:SF36">
    <property type="entry name" value="CBS DOMAIN-CONTAINING PROTEIN"/>
    <property type="match status" value="1"/>
</dbReference>
<accession>A9V4Z3</accession>
<dbReference type="PROSITE" id="PS51371">
    <property type="entry name" value="CBS"/>
    <property type="match status" value="3"/>
</dbReference>
<gene>
    <name evidence="5" type="ORF">MONBRDRAFT_37974</name>
</gene>
<protein>
    <recommendedName>
        <fullName evidence="4">CBS domain-containing protein</fullName>
    </recommendedName>
</protein>
<dbReference type="GeneID" id="5893014"/>
<evidence type="ECO:0000313" key="5">
    <source>
        <dbReference type="EMBL" id="EDQ87540.1"/>
    </source>
</evidence>
<sequence length="339" mass="37867">MSLPEAQTEEYNAFFANKSLSDLPAVDKVITVNSSDSVAQATRTLAAHNILSAPVRDSDQPDDAPWLEKYIGTADAVNLMHWLLHQVQDTDGIEDLDMLLRHTAAHTEIANVIDEDKDTARFNPFIPLAKENNTMLDVMLLLGKYAQHRAYIVEPGSDITNVVTQTSLLEFLHAHLDEFPKLVDSTVADLQLGTKKDIVSCKPTDTMQSALLKMRDEHVSALPFVDKANKVLGVVSSRDTRLLIRQPTRLRFLNQPLELFNDLHVAPFDAEVVCCTSSDTLRSVIEKLRKNRVHRVFVVDDDNVLQSVIALRDVIAQFVKEPADSKIEAYFVQRSAAAL</sequence>
<dbReference type="InterPro" id="IPR046342">
    <property type="entry name" value="CBS_dom_sf"/>
</dbReference>
<keyword evidence="1" id="KW-0677">Repeat</keyword>
<dbReference type="AlphaFoldDB" id="A9V4Z3"/>